<dbReference type="EMBL" id="KZ452013">
    <property type="protein sequence ID" value="PKA51479.1"/>
    <property type="molecule type" value="Genomic_DNA"/>
</dbReference>
<dbReference type="STRING" id="1088818.A0A2I0A7F3"/>
<evidence type="ECO:0000313" key="6">
    <source>
        <dbReference type="EMBL" id="PKA51479.1"/>
    </source>
</evidence>
<dbReference type="Proteomes" id="UP000236161">
    <property type="component" value="Unassembled WGS sequence"/>
</dbReference>
<organism evidence="6 7">
    <name type="scientific">Apostasia shenzhenica</name>
    <dbReference type="NCBI Taxonomy" id="1088818"/>
    <lineage>
        <taxon>Eukaryota</taxon>
        <taxon>Viridiplantae</taxon>
        <taxon>Streptophyta</taxon>
        <taxon>Embryophyta</taxon>
        <taxon>Tracheophyta</taxon>
        <taxon>Spermatophyta</taxon>
        <taxon>Magnoliopsida</taxon>
        <taxon>Liliopsida</taxon>
        <taxon>Asparagales</taxon>
        <taxon>Orchidaceae</taxon>
        <taxon>Apostasioideae</taxon>
        <taxon>Apostasia</taxon>
    </lineage>
</organism>
<dbReference type="AlphaFoldDB" id="A0A2I0A7F3"/>
<evidence type="ECO:0000259" key="5">
    <source>
        <dbReference type="PROSITE" id="PS50600"/>
    </source>
</evidence>
<keyword evidence="4" id="KW-0788">Thiol protease</keyword>
<name>A0A2I0A7F3_9ASPA</name>
<dbReference type="InterPro" id="IPR044613">
    <property type="entry name" value="Nep1/2-like"/>
</dbReference>
<reference evidence="6 7" key="1">
    <citation type="journal article" date="2017" name="Nature">
        <title>The Apostasia genome and the evolution of orchids.</title>
        <authorList>
            <person name="Zhang G.Q."/>
            <person name="Liu K.W."/>
            <person name="Li Z."/>
            <person name="Lohaus R."/>
            <person name="Hsiao Y.Y."/>
            <person name="Niu S.C."/>
            <person name="Wang J.Y."/>
            <person name="Lin Y.C."/>
            <person name="Xu Q."/>
            <person name="Chen L.J."/>
            <person name="Yoshida K."/>
            <person name="Fujiwara S."/>
            <person name="Wang Z.W."/>
            <person name="Zhang Y.Q."/>
            <person name="Mitsuda N."/>
            <person name="Wang M."/>
            <person name="Liu G.H."/>
            <person name="Pecoraro L."/>
            <person name="Huang H.X."/>
            <person name="Xiao X.J."/>
            <person name="Lin M."/>
            <person name="Wu X.Y."/>
            <person name="Wu W.L."/>
            <person name="Chen Y.Y."/>
            <person name="Chang S.B."/>
            <person name="Sakamoto S."/>
            <person name="Ohme-Takagi M."/>
            <person name="Yagi M."/>
            <person name="Zeng S.J."/>
            <person name="Shen C.Y."/>
            <person name="Yeh C.M."/>
            <person name="Luo Y.B."/>
            <person name="Tsai W.C."/>
            <person name="Van de Peer Y."/>
            <person name="Liu Z.J."/>
        </authorList>
    </citation>
    <scope>NUCLEOTIDE SEQUENCE [LARGE SCALE GENOMIC DNA]</scope>
    <source>
        <strain evidence="7">cv. Shenzhen</strain>
        <tissue evidence="6">Stem</tissue>
    </source>
</reference>
<sequence>MAPSRFDDKILSYGDVVLRRSDLRILSGPFFINDRLIEFFFAHLSSSDGDDADRHLLLVPPSISFWLSNCPDGSLLLEAAAPLRLRDRDLVLFTVNNNSDVALAEGGTHWSLLVYERADNVFVHHDSCGGLNLAHARRLYDAVKAFVCHDGGVPAFVEGPTPQQKNGYDCGVYVMAAARVICQWFEEGKAEGKWFEALEAAMGEKTAANLRLEVLSLISSLGGLC</sequence>
<dbReference type="GO" id="GO:0006508">
    <property type="term" value="P:proteolysis"/>
    <property type="evidence" value="ECO:0007669"/>
    <property type="project" value="UniProtKB-KW"/>
</dbReference>
<evidence type="ECO:0000313" key="7">
    <source>
        <dbReference type="Proteomes" id="UP000236161"/>
    </source>
</evidence>
<dbReference type="PANTHER" id="PTHR46468:SF1">
    <property type="entry name" value="SENTRIN-SPECIFIC PROTEASE 8"/>
    <property type="match status" value="1"/>
</dbReference>
<keyword evidence="7" id="KW-1185">Reference proteome</keyword>
<dbReference type="SUPFAM" id="SSF54001">
    <property type="entry name" value="Cysteine proteinases"/>
    <property type="match status" value="1"/>
</dbReference>
<dbReference type="Gene3D" id="3.40.395.10">
    <property type="entry name" value="Adenoviral Proteinase, Chain A"/>
    <property type="match status" value="1"/>
</dbReference>
<dbReference type="GO" id="GO:0008234">
    <property type="term" value="F:cysteine-type peptidase activity"/>
    <property type="evidence" value="ECO:0007669"/>
    <property type="project" value="UniProtKB-KW"/>
</dbReference>
<evidence type="ECO:0000256" key="3">
    <source>
        <dbReference type="ARBA" id="ARBA00022801"/>
    </source>
</evidence>
<comment type="similarity">
    <text evidence="1">Belongs to the peptidase C48 family.</text>
</comment>
<feature type="domain" description="Ubiquitin-like protease family profile" evidence="5">
    <location>
        <begin position="16"/>
        <end position="181"/>
    </location>
</feature>
<dbReference type="GO" id="GO:0000338">
    <property type="term" value="P:protein deneddylation"/>
    <property type="evidence" value="ECO:0007669"/>
    <property type="project" value="TreeGrafter"/>
</dbReference>
<dbReference type="InterPro" id="IPR003653">
    <property type="entry name" value="Peptidase_C48_C"/>
</dbReference>
<keyword evidence="3 6" id="KW-0378">Hydrolase</keyword>
<dbReference type="EC" id="3.4.22.-" evidence="6"/>
<dbReference type="GO" id="GO:0019784">
    <property type="term" value="F:deNEDDylase activity"/>
    <property type="evidence" value="ECO:0007669"/>
    <property type="project" value="InterPro"/>
</dbReference>
<dbReference type="PROSITE" id="PS50600">
    <property type="entry name" value="ULP_PROTEASE"/>
    <property type="match status" value="1"/>
</dbReference>
<gene>
    <name evidence="6" type="primary">NEDP1</name>
    <name evidence="6" type="ORF">AXF42_Ash002844</name>
</gene>
<protein>
    <submittedName>
        <fullName evidence="6">NEDD8-specific protease 1</fullName>
        <ecNumber evidence="6">3.4.22.-</ecNumber>
    </submittedName>
</protein>
<evidence type="ECO:0000256" key="4">
    <source>
        <dbReference type="ARBA" id="ARBA00022807"/>
    </source>
</evidence>
<dbReference type="OrthoDB" id="5065855at2759"/>
<dbReference type="InterPro" id="IPR038765">
    <property type="entry name" value="Papain-like_cys_pep_sf"/>
</dbReference>
<accession>A0A2I0A7F3</accession>
<dbReference type="PANTHER" id="PTHR46468">
    <property type="entry name" value="SENTRIN-SPECIFIC PROTEASE 8"/>
    <property type="match status" value="1"/>
</dbReference>
<dbReference type="Pfam" id="PF02902">
    <property type="entry name" value="Peptidase_C48"/>
    <property type="match status" value="1"/>
</dbReference>
<proteinExistence type="inferred from homology"/>
<keyword evidence="2 6" id="KW-0645">Protease</keyword>
<evidence type="ECO:0000256" key="2">
    <source>
        <dbReference type="ARBA" id="ARBA00022670"/>
    </source>
</evidence>
<evidence type="ECO:0000256" key="1">
    <source>
        <dbReference type="ARBA" id="ARBA00005234"/>
    </source>
</evidence>